<evidence type="ECO:0008006" key="4">
    <source>
        <dbReference type="Google" id="ProtNLM"/>
    </source>
</evidence>
<name>A0A9W8G578_9FUNG</name>
<protein>
    <recommendedName>
        <fullName evidence="4">Protein CMS1</fullName>
    </recommendedName>
</protein>
<dbReference type="Proteomes" id="UP001151518">
    <property type="component" value="Unassembled WGS sequence"/>
</dbReference>
<dbReference type="PANTHER" id="PTHR24030:SF0">
    <property type="entry name" value="PROTEIN CMSS1"/>
    <property type="match status" value="1"/>
</dbReference>
<dbReference type="Pfam" id="PF14617">
    <property type="entry name" value="CMS1"/>
    <property type="match status" value="1"/>
</dbReference>
<gene>
    <name evidence="2" type="ORF">GGI25_004907</name>
</gene>
<dbReference type="InterPro" id="IPR032704">
    <property type="entry name" value="Cms1"/>
</dbReference>
<evidence type="ECO:0000313" key="3">
    <source>
        <dbReference type="Proteomes" id="UP001151518"/>
    </source>
</evidence>
<reference evidence="2" key="1">
    <citation type="submission" date="2022-07" db="EMBL/GenBank/DDBJ databases">
        <title>Phylogenomic reconstructions and comparative analyses of Kickxellomycotina fungi.</title>
        <authorList>
            <person name="Reynolds N.K."/>
            <person name="Stajich J.E."/>
            <person name="Barry K."/>
            <person name="Grigoriev I.V."/>
            <person name="Crous P."/>
            <person name="Smith M.E."/>
        </authorList>
    </citation>
    <scope>NUCLEOTIDE SEQUENCE</scope>
    <source>
        <strain evidence="2">NRRL 3115</strain>
    </source>
</reference>
<organism evidence="2 3">
    <name type="scientific">Coemansia spiralis</name>
    <dbReference type="NCBI Taxonomy" id="417178"/>
    <lineage>
        <taxon>Eukaryota</taxon>
        <taxon>Fungi</taxon>
        <taxon>Fungi incertae sedis</taxon>
        <taxon>Zoopagomycota</taxon>
        <taxon>Kickxellomycotina</taxon>
        <taxon>Kickxellomycetes</taxon>
        <taxon>Kickxellales</taxon>
        <taxon>Kickxellaceae</taxon>
        <taxon>Coemansia</taxon>
    </lineage>
</organism>
<dbReference type="OrthoDB" id="1929311at2759"/>
<dbReference type="SUPFAM" id="SSF52540">
    <property type="entry name" value="P-loop containing nucleoside triphosphate hydrolases"/>
    <property type="match status" value="1"/>
</dbReference>
<dbReference type="PANTHER" id="PTHR24030">
    <property type="entry name" value="PROTEIN CMSS1"/>
    <property type="match status" value="1"/>
</dbReference>
<evidence type="ECO:0000256" key="1">
    <source>
        <dbReference type="SAM" id="MobiDB-lite"/>
    </source>
</evidence>
<evidence type="ECO:0000313" key="2">
    <source>
        <dbReference type="EMBL" id="KAJ2672926.1"/>
    </source>
</evidence>
<accession>A0A9W8G578</accession>
<dbReference type="EMBL" id="JANBTW010000074">
    <property type="protein sequence ID" value="KAJ2672926.1"/>
    <property type="molecule type" value="Genomic_DNA"/>
</dbReference>
<dbReference type="Gene3D" id="3.40.50.300">
    <property type="entry name" value="P-loop containing nucleotide triphosphate hydrolases"/>
    <property type="match status" value="1"/>
</dbReference>
<dbReference type="InterPro" id="IPR027417">
    <property type="entry name" value="P-loop_NTPase"/>
</dbReference>
<sequence length="274" mass="30768">MPKDISADTLEDDFALDGDFAPASDHGSDQEELVNIKAQTKKRQLDGSASNTDSTAKKKKKKKSEQRGPRTIAKFATPQSLEDQAQLWNRCMQKAYPGIAQLELDDISMQPKHMYKTQDEPDHASASYLEDLVKTAVSSGKGKNKITFGAPQVLVICSSALRVIDLVKQLRPLTKRAVLKLFSRHIKISEHQKLLKSTALDIAVGTPNRIHKLLDEGDLKVNRLRLVAIDCWQDEKMRVVIDMDDTRADLFAIWRDILLPASANPDYGFKFRLV</sequence>
<dbReference type="GO" id="GO:0030686">
    <property type="term" value="C:90S preribosome"/>
    <property type="evidence" value="ECO:0007669"/>
    <property type="project" value="TreeGrafter"/>
</dbReference>
<feature type="region of interest" description="Disordered" evidence="1">
    <location>
        <begin position="1"/>
        <end position="71"/>
    </location>
</feature>
<proteinExistence type="predicted"/>
<dbReference type="GO" id="GO:0005634">
    <property type="term" value="C:nucleus"/>
    <property type="evidence" value="ECO:0007669"/>
    <property type="project" value="TreeGrafter"/>
</dbReference>
<dbReference type="AlphaFoldDB" id="A0A9W8G578"/>
<comment type="caution">
    <text evidence="2">The sequence shown here is derived from an EMBL/GenBank/DDBJ whole genome shotgun (WGS) entry which is preliminary data.</text>
</comment>